<evidence type="ECO:0000259" key="4">
    <source>
        <dbReference type="Pfam" id="PF00588"/>
    </source>
</evidence>
<dbReference type="InterPro" id="IPR029026">
    <property type="entry name" value="tRNA_m1G_MTases_N"/>
</dbReference>
<dbReference type="GO" id="GO:0003723">
    <property type="term" value="F:RNA binding"/>
    <property type="evidence" value="ECO:0007669"/>
    <property type="project" value="InterPro"/>
</dbReference>
<dbReference type="InterPro" id="IPR029064">
    <property type="entry name" value="Ribosomal_eL30-like_sf"/>
</dbReference>
<dbReference type="FunFam" id="3.30.1330.30:FF:000034">
    <property type="entry name" value="Os03g0685100 protein"/>
    <property type="match status" value="1"/>
</dbReference>
<feature type="domain" description="tRNA/rRNA methyltransferase SpoU type" evidence="4">
    <location>
        <begin position="217"/>
        <end position="334"/>
    </location>
</feature>
<evidence type="ECO:0000256" key="1">
    <source>
        <dbReference type="ARBA" id="ARBA00022603"/>
    </source>
</evidence>
<dbReference type="InterPro" id="IPR029028">
    <property type="entry name" value="Alpha/beta_knot_MTases"/>
</dbReference>
<proteinExistence type="predicted"/>
<dbReference type="GO" id="GO:0008173">
    <property type="term" value="F:RNA methyltransferase activity"/>
    <property type="evidence" value="ECO:0007669"/>
    <property type="project" value="InterPro"/>
</dbReference>
<evidence type="ECO:0000256" key="2">
    <source>
        <dbReference type="ARBA" id="ARBA00022679"/>
    </source>
</evidence>
<evidence type="ECO:0000256" key="3">
    <source>
        <dbReference type="SAM" id="MobiDB-lite"/>
    </source>
</evidence>
<dbReference type="Proteomes" id="UP000306102">
    <property type="component" value="Unassembled WGS sequence"/>
</dbReference>
<gene>
    <name evidence="5" type="ORF">TEA_019995</name>
</gene>
<dbReference type="GO" id="GO:0032259">
    <property type="term" value="P:methylation"/>
    <property type="evidence" value="ECO:0007669"/>
    <property type="project" value="UniProtKB-KW"/>
</dbReference>
<dbReference type="GO" id="GO:0006396">
    <property type="term" value="P:RNA processing"/>
    <property type="evidence" value="ECO:0007669"/>
    <property type="project" value="InterPro"/>
</dbReference>
<keyword evidence="2" id="KW-0808">Transferase</keyword>
<dbReference type="PANTHER" id="PTHR43191:SF2">
    <property type="entry name" value="RRNA METHYLTRANSFERASE 3, MITOCHONDRIAL"/>
    <property type="match status" value="1"/>
</dbReference>
<dbReference type="STRING" id="542762.A0A4S4EXL3"/>
<organism evidence="5 6">
    <name type="scientific">Camellia sinensis var. sinensis</name>
    <name type="common">China tea</name>
    <dbReference type="NCBI Taxonomy" id="542762"/>
    <lineage>
        <taxon>Eukaryota</taxon>
        <taxon>Viridiplantae</taxon>
        <taxon>Streptophyta</taxon>
        <taxon>Embryophyta</taxon>
        <taxon>Tracheophyta</taxon>
        <taxon>Spermatophyta</taxon>
        <taxon>Magnoliopsida</taxon>
        <taxon>eudicotyledons</taxon>
        <taxon>Gunneridae</taxon>
        <taxon>Pentapetalae</taxon>
        <taxon>asterids</taxon>
        <taxon>Ericales</taxon>
        <taxon>Theaceae</taxon>
        <taxon>Camellia</taxon>
    </lineage>
</organism>
<dbReference type="PANTHER" id="PTHR43191">
    <property type="entry name" value="RRNA METHYLTRANSFERASE 3"/>
    <property type="match status" value="1"/>
</dbReference>
<accession>A0A4S4EXL3</accession>
<keyword evidence="1" id="KW-0489">Methyltransferase</keyword>
<dbReference type="Gene3D" id="3.40.1280.10">
    <property type="match status" value="1"/>
</dbReference>
<dbReference type="FunFam" id="3.40.1280.10:FF:000027">
    <property type="entry name" value="Putative tRNA/rRNA methyltransferase YsgA"/>
    <property type="match status" value="1"/>
</dbReference>
<dbReference type="SUPFAM" id="SSF75217">
    <property type="entry name" value="alpha/beta knot"/>
    <property type="match status" value="1"/>
</dbReference>
<sequence length="348" mass="37927">MQCANACWVSSAQVPLIRASKWEANELSIAQTRTKQPLGNPPNGYCDDGDDDDSGGSSSSSSWVVGFPLAGDVKFISSTSNPFVKHCLKLRLSSSYRHSHASALVVGSTPIREIYRFQESKQERPATIDCLLVLDKAKIPDGLDDRRIRIVRVSSMVMKKLSGLQSTESVEAIALLKIPSTFHNLDDNWQEADCHGWFPSPHRILVLDGIQGGAFLLPGCCDPFNEKALRASRGASFQLPIVSGTWTHLEALRNKFHLKILAGHPESNEQSKPVSRLSQGLADSLANLPLCLVLGGEGSGLSAKTRQVCELVSIPMVGQFESLNVSVAGGIFLYMLQPENHRFACIFP</sequence>
<feature type="region of interest" description="Disordered" evidence="3">
    <location>
        <begin position="30"/>
        <end position="59"/>
    </location>
</feature>
<dbReference type="InterPro" id="IPR051259">
    <property type="entry name" value="rRNA_Methyltransferase"/>
</dbReference>
<protein>
    <recommendedName>
        <fullName evidence="4">tRNA/rRNA methyltransferase SpoU type domain-containing protein</fullName>
    </recommendedName>
</protein>
<dbReference type="Pfam" id="PF00588">
    <property type="entry name" value="SpoU_methylase"/>
    <property type="match status" value="1"/>
</dbReference>
<dbReference type="InterPro" id="IPR001537">
    <property type="entry name" value="SpoU_MeTrfase"/>
</dbReference>
<keyword evidence="6" id="KW-1185">Reference proteome</keyword>
<dbReference type="CDD" id="cd18095">
    <property type="entry name" value="SpoU-like_rRNA-MTase"/>
    <property type="match status" value="1"/>
</dbReference>
<dbReference type="EMBL" id="SDRB02001216">
    <property type="protein sequence ID" value="THG21771.1"/>
    <property type="molecule type" value="Genomic_DNA"/>
</dbReference>
<dbReference type="AlphaFoldDB" id="A0A4S4EXL3"/>
<name>A0A4S4EXL3_CAMSN</name>
<dbReference type="Gene3D" id="3.30.1330.30">
    <property type="match status" value="1"/>
</dbReference>
<evidence type="ECO:0000313" key="6">
    <source>
        <dbReference type="Proteomes" id="UP000306102"/>
    </source>
</evidence>
<evidence type="ECO:0000313" key="5">
    <source>
        <dbReference type="EMBL" id="THG21771.1"/>
    </source>
</evidence>
<comment type="caution">
    <text evidence="5">The sequence shown here is derived from an EMBL/GenBank/DDBJ whole genome shotgun (WGS) entry which is preliminary data.</text>
</comment>
<reference evidence="5 6" key="1">
    <citation type="journal article" date="2018" name="Proc. Natl. Acad. Sci. U.S.A.">
        <title>Draft genome sequence of Camellia sinensis var. sinensis provides insights into the evolution of the tea genome and tea quality.</title>
        <authorList>
            <person name="Wei C."/>
            <person name="Yang H."/>
            <person name="Wang S."/>
            <person name="Zhao J."/>
            <person name="Liu C."/>
            <person name="Gao L."/>
            <person name="Xia E."/>
            <person name="Lu Y."/>
            <person name="Tai Y."/>
            <person name="She G."/>
            <person name="Sun J."/>
            <person name="Cao H."/>
            <person name="Tong W."/>
            <person name="Gao Q."/>
            <person name="Li Y."/>
            <person name="Deng W."/>
            <person name="Jiang X."/>
            <person name="Wang W."/>
            <person name="Chen Q."/>
            <person name="Zhang S."/>
            <person name="Li H."/>
            <person name="Wu J."/>
            <person name="Wang P."/>
            <person name="Li P."/>
            <person name="Shi C."/>
            <person name="Zheng F."/>
            <person name="Jian J."/>
            <person name="Huang B."/>
            <person name="Shan D."/>
            <person name="Shi M."/>
            <person name="Fang C."/>
            <person name="Yue Y."/>
            <person name="Li F."/>
            <person name="Li D."/>
            <person name="Wei S."/>
            <person name="Han B."/>
            <person name="Jiang C."/>
            <person name="Yin Y."/>
            <person name="Xia T."/>
            <person name="Zhang Z."/>
            <person name="Bennetzen J.L."/>
            <person name="Zhao S."/>
            <person name="Wan X."/>
        </authorList>
    </citation>
    <scope>NUCLEOTIDE SEQUENCE [LARGE SCALE GENOMIC DNA]</scope>
    <source>
        <strain evidence="6">cv. Shuchazao</strain>
        <tissue evidence="5">Leaf</tissue>
    </source>
</reference>
<dbReference type="SUPFAM" id="SSF55315">
    <property type="entry name" value="L30e-like"/>
    <property type="match status" value="1"/>
</dbReference>